<proteinExistence type="predicted"/>
<dbReference type="AlphaFoldDB" id="A0A1C3H419"/>
<name>A0A1C3H419_9GAMM</name>
<protein>
    <submittedName>
        <fullName evidence="1">Uncharacterized protein</fullName>
    </submittedName>
</protein>
<organism evidence="1 2">
    <name type="scientific">Cardiobacterium hominis</name>
    <dbReference type="NCBI Taxonomy" id="2718"/>
    <lineage>
        <taxon>Bacteria</taxon>
        <taxon>Pseudomonadati</taxon>
        <taxon>Pseudomonadota</taxon>
        <taxon>Gammaproteobacteria</taxon>
        <taxon>Cardiobacteriales</taxon>
        <taxon>Cardiobacteriaceae</taxon>
        <taxon>Cardiobacterium</taxon>
    </lineage>
</organism>
<dbReference type="Proteomes" id="UP000190837">
    <property type="component" value="Unassembled WGS sequence"/>
</dbReference>
<accession>A0A1C3H419</accession>
<evidence type="ECO:0000313" key="2">
    <source>
        <dbReference type="Proteomes" id="UP000190837"/>
    </source>
</evidence>
<dbReference type="EMBL" id="FKLO01000043">
    <property type="protein sequence ID" value="SAM63756.1"/>
    <property type="molecule type" value="Genomic_DNA"/>
</dbReference>
<gene>
    <name evidence="1" type="ORF">CHUV0807_1156</name>
</gene>
<evidence type="ECO:0000313" key="1">
    <source>
        <dbReference type="EMBL" id="SAM63756.1"/>
    </source>
</evidence>
<reference evidence="2" key="1">
    <citation type="submission" date="2016-04" db="EMBL/GenBank/DDBJ databases">
        <authorList>
            <person name="Tagini F."/>
        </authorList>
    </citation>
    <scope>NUCLEOTIDE SEQUENCE [LARGE SCALE GENOMIC DNA]</scope>
    <source>
        <strain evidence="2">CHUV0807</strain>
    </source>
</reference>
<sequence length="42" mass="4861">MEILHIHYVNLCDGFLRGANAKKPIDTVFVIMAIDVILQEYR</sequence>